<dbReference type="KEGG" id="amyt:AMYT_1567"/>
<gene>
    <name evidence="2" type="ORF">CP985_07780</name>
</gene>
<evidence type="ECO:0000313" key="2">
    <source>
        <dbReference type="EMBL" id="RXK15651.1"/>
    </source>
</evidence>
<accession>A0AAX2AHH4</accession>
<sequence>MILKTFFTIFFTIFISFLFIFYYSYSYNKQEKYIKLNNLVISTKSLNISFSNGYNENNTQLQNRAFLFHKNTNHMDFIYAK</sequence>
<reference evidence="2 3" key="1">
    <citation type="submission" date="2017-09" db="EMBL/GenBank/DDBJ databases">
        <title>Genomics of the genus Arcobacter.</title>
        <authorList>
            <person name="Perez-Cataluna A."/>
            <person name="Figueras M.J."/>
            <person name="Salas-Masso N."/>
        </authorList>
    </citation>
    <scope>NUCLEOTIDE SEQUENCE [LARGE SCALE GENOMIC DNA]</scope>
    <source>
        <strain evidence="2 3">CECT 7386</strain>
    </source>
</reference>
<evidence type="ECO:0000256" key="1">
    <source>
        <dbReference type="SAM" id="Phobius"/>
    </source>
</evidence>
<organism evidence="2 3">
    <name type="scientific">Malaciobacter mytili LMG 24559</name>
    <dbReference type="NCBI Taxonomy" id="1032238"/>
    <lineage>
        <taxon>Bacteria</taxon>
        <taxon>Pseudomonadati</taxon>
        <taxon>Campylobacterota</taxon>
        <taxon>Epsilonproteobacteria</taxon>
        <taxon>Campylobacterales</taxon>
        <taxon>Arcobacteraceae</taxon>
        <taxon>Malaciobacter</taxon>
    </lineage>
</organism>
<keyword evidence="1" id="KW-1133">Transmembrane helix</keyword>
<dbReference type="Proteomes" id="UP000290092">
    <property type="component" value="Unassembled WGS sequence"/>
</dbReference>
<evidence type="ECO:0000313" key="3">
    <source>
        <dbReference type="Proteomes" id="UP000290092"/>
    </source>
</evidence>
<keyword evidence="1" id="KW-0472">Membrane</keyword>
<keyword evidence="3" id="KW-1185">Reference proteome</keyword>
<dbReference type="RefSeq" id="WP_114841994.1">
    <property type="nucleotide sequence ID" value="NZ_CP031219.1"/>
</dbReference>
<dbReference type="AlphaFoldDB" id="A0AAX2AHH4"/>
<keyword evidence="1" id="KW-0812">Transmembrane</keyword>
<feature type="transmembrane region" description="Helical" evidence="1">
    <location>
        <begin position="6"/>
        <end position="25"/>
    </location>
</feature>
<name>A0AAX2AHH4_9BACT</name>
<protein>
    <submittedName>
        <fullName evidence="2">Uncharacterized protein</fullName>
    </submittedName>
</protein>
<comment type="caution">
    <text evidence="2">The sequence shown here is derived from an EMBL/GenBank/DDBJ whole genome shotgun (WGS) entry which is preliminary data.</text>
</comment>
<dbReference type="EMBL" id="NXID01000024">
    <property type="protein sequence ID" value="RXK15651.1"/>
    <property type="molecule type" value="Genomic_DNA"/>
</dbReference>
<proteinExistence type="predicted"/>